<dbReference type="Pfam" id="PF23622">
    <property type="entry name" value="LRR_At1g61320_AtMIF1"/>
    <property type="match status" value="1"/>
</dbReference>
<dbReference type="Gene3D" id="3.80.10.10">
    <property type="entry name" value="Ribonuclease Inhibitor"/>
    <property type="match status" value="1"/>
</dbReference>
<dbReference type="PANTHER" id="PTHR34145:SF28">
    <property type="entry name" value="F-BOX DOMAIN-CONTAINING PROTEIN"/>
    <property type="match status" value="1"/>
</dbReference>
<dbReference type="InterPro" id="IPR006566">
    <property type="entry name" value="FBD"/>
</dbReference>
<gene>
    <name evidence="2" type="ORF">RJ640_017642</name>
</gene>
<evidence type="ECO:0000313" key="3">
    <source>
        <dbReference type="Proteomes" id="UP001187471"/>
    </source>
</evidence>
<dbReference type="InterPro" id="IPR001810">
    <property type="entry name" value="F-box_dom"/>
</dbReference>
<dbReference type="InterPro" id="IPR053772">
    <property type="entry name" value="At1g61320/At1g61330-like"/>
</dbReference>
<protein>
    <recommendedName>
        <fullName evidence="1">FBD domain-containing protein</fullName>
    </recommendedName>
</protein>
<keyword evidence="3" id="KW-1185">Reference proteome</keyword>
<dbReference type="EMBL" id="JAVXUO010002007">
    <property type="protein sequence ID" value="KAK2977118.1"/>
    <property type="molecule type" value="Genomic_DNA"/>
</dbReference>
<sequence length="481" mass="55669">MKGKPSSSKEEDPKPDSIDRLPDCLLVQILSLLPFKEAIRSCILSKQWRYRWTSLCNVAFDFPGSRLPDRVDSIDTILTGLGDSIVKRFSVCIEYDKWHASDVNRWVQFAVEKKHVEEFTLELKCGIYNSIVCYTRYQLPQYIYWSSSLTKLRLVWCNVRPWPRCTISWDLLKSLTIGRTRLGNNLLRMILSGCPKLEYLELFSCWGFKKLESPDSLRKLVIGEFFFYEHEDDLSDLGCMLDVSAPNIKSLDISGEWNRKFRVTKAPEGLVDATLTFEINRYCEHYNQRPLLEILTSLRKVKNLTIGPWCIQVLTLVEAEGTTTLGDSTCTSLVLISEIKDFDLLGIQSLLRSSPDLETLVLNMAPSMYPEFGDPWQVEAACKFSKEKYWNPENIPKCLTKHLKTIKIYGYSGEHNQFHYVRFLLQYAIVLERMVLSNVDPSGEYNSSHDYDECAMLQRSSDSSMHSIQKRWRSETFTFST</sequence>
<dbReference type="AlphaFoldDB" id="A0AA88QVF5"/>
<dbReference type="PANTHER" id="PTHR34145">
    <property type="entry name" value="OS02G0105600 PROTEIN"/>
    <property type="match status" value="1"/>
</dbReference>
<name>A0AA88QVF5_9ASTE</name>
<proteinExistence type="predicted"/>
<dbReference type="SUPFAM" id="SSF52047">
    <property type="entry name" value="RNI-like"/>
    <property type="match status" value="1"/>
</dbReference>
<dbReference type="SUPFAM" id="SSF81383">
    <property type="entry name" value="F-box domain"/>
    <property type="match status" value="1"/>
</dbReference>
<organism evidence="2 3">
    <name type="scientific">Escallonia rubra</name>
    <dbReference type="NCBI Taxonomy" id="112253"/>
    <lineage>
        <taxon>Eukaryota</taxon>
        <taxon>Viridiplantae</taxon>
        <taxon>Streptophyta</taxon>
        <taxon>Embryophyta</taxon>
        <taxon>Tracheophyta</taxon>
        <taxon>Spermatophyta</taxon>
        <taxon>Magnoliopsida</taxon>
        <taxon>eudicotyledons</taxon>
        <taxon>Gunneridae</taxon>
        <taxon>Pentapetalae</taxon>
        <taxon>asterids</taxon>
        <taxon>campanulids</taxon>
        <taxon>Escalloniales</taxon>
        <taxon>Escalloniaceae</taxon>
        <taxon>Escallonia</taxon>
    </lineage>
</organism>
<dbReference type="InterPro" id="IPR055357">
    <property type="entry name" value="LRR_At1g61320_AtMIF1"/>
</dbReference>
<dbReference type="Proteomes" id="UP001187471">
    <property type="component" value="Unassembled WGS sequence"/>
</dbReference>
<dbReference type="InterPro" id="IPR032675">
    <property type="entry name" value="LRR_dom_sf"/>
</dbReference>
<dbReference type="InterPro" id="IPR036047">
    <property type="entry name" value="F-box-like_dom_sf"/>
</dbReference>
<dbReference type="Pfam" id="PF00646">
    <property type="entry name" value="F-box"/>
    <property type="match status" value="1"/>
</dbReference>
<comment type="caution">
    <text evidence="2">The sequence shown here is derived from an EMBL/GenBank/DDBJ whole genome shotgun (WGS) entry which is preliminary data.</text>
</comment>
<accession>A0AA88QVF5</accession>
<evidence type="ECO:0000259" key="1">
    <source>
        <dbReference type="SMART" id="SM00579"/>
    </source>
</evidence>
<dbReference type="Gene3D" id="1.20.1280.50">
    <property type="match status" value="1"/>
</dbReference>
<dbReference type="SMART" id="SM00579">
    <property type="entry name" value="FBD"/>
    <property type="match status" value="1"/>
</dbReference>
<evidence type="ECO:0000313" key="2">
    <source>
        <dbReference type="EMBL" id="KAK2977118.1"/>
    </source>
</evidence>
<dbReference type="CDD" id="cd22160">
    <property type="entry name" value="F-box_AtFBL13-like"/>
    <property type="match status" value="1"/>
</dbReference>
<reference evidence="2" key="1">
    <citation type="submission" date="2022-12" db="EMBL/GenBank/DDBJ databases">
        <title>Draft genome assemblies for two species of Escallonia (Escalloniales).</title>
        <authorList>
            <person name="Chanderbali A."/>
            <person name="Dervinis C."/>
            <person name="Anghel I."/>
            <person name="Soltis D."/>
            <person name="Soltis P."/>
            <person name="Zapata F."/>
        </authorList>
    </citation>
    <scope>NUCLEOTIDE SEQUENCE</scope>
    <source>
        <strain evidence="2">UCBG92.1500</strain>
        <tissue evidence="2">Leaf</tissue>
    </source>
</reference>
<dbReference type="InterPro" id="IPR053781">
    <property type="entry name" value="F-box_AtFBL13-like"/>
</dbReference>
<feature type="domain" description="FBD" evidence="1">
    <location>
        <begin position="397"/>
        <end position="469"/>
    </location>
</feature>